<reference evidence="2 3" key="1">
    <citation type="submission" date="2019-04" db="EMBL/GenBank/DDBJ databases">
        <title>In vitro growth and metabolic characteristics of meat-borne Lactobacillus algidus strains.</title>
        <authorList>
            <person name="Sade E."/>
            <person name="Per J."/>
            <person name="Tytti H."/>
            <person name="Johanna B.K."/>
        </authorList>
    </citation>
    <scope>NUCLEOTIDE SEQUENCE [LARGE SCALE GENOMIC DNA]</scope>
    <source>
        <strain evidence="2 3">LTS37-1</strain>
    </source>
</reference>
<dbReference type="InterPro" id="IPR025948">
    <property type="entry name" value="HTH-like_dom"/>
</dbReference>
<comment type="caution">
    <text evidence="2">The sequence shown here is derived from an EMBL/GenBank/DDBJ whole genome shotgun (WGS) entry which is preliminary data.</text>
</comment>
<evidence type="ECO:0000313" key="3">
    <source>
        <dbReference type="Proteomes" id="UP000321659"/>
    </source>
</evidence>
<dbReference type="EMBL" id="SRRQ01000003">
    <property type="protein sequence ID" value="TWW11498.1"/>
    <property type="molecule type" value="Genomic_DNA"/>
</dbReference>
<feature type="domain" description="HTH-like" evidence="1">
    <location>
        <begin position="24"/>
        <end position="72"/>
    </location>
</feature>
<name>A0A2C8EMD9_9LACO</name>
<dbReference type="Pfam" id="PF13276">
    <property type="entry name" value="HTH_21"/>
    <property type="match status" value="1"/>
</dbReference>
<accession>A0A2C8EMD9</accession>
<protein>
    <recommendedName>
        <fullName evidence="1">HTH-like domain-containing protein</fullName>
    </recommendedName>
</protein>
<dbReference type="Proteomes" id="UP000321659">
    <property type="component" value="Unassembled WGS sequence"/>
</dbReference>
<proteinExistence type="predicted"/>
<evidence type="ECO:0000259" key="1">
    <source>
        <dbReference type="Pfam" id="PF13276"/>
    </source>
</evidence>
<sequence>MAKSTYEYIINHEPNGSSYEDIQTVKKAIQTIKKQHPAYGYRRVTGELRRMTHLVNYKKVLGLMREMQLLSTAFNKRSRKYNSYKGNIETIAKNLINRRFFTDRPYQKLATDD</sequence>
<evidence type="ECO:0000313" key="2">
    <source>
        <dbReference type="EMBL" id="TWW11498.1"/>
    </source>
</evidence>
<gene>
    <name evidence="2" type="ORF">LABALGLTS371_06710</name>
</gene>
<dbReference type="AlphaFoldDB" id="A0A2C8EMD9"/>
<organism evidence="2 3">
    <name type="scientific">Dellaglioa algida</name>
    <dbReference type="NCBI Taxonomy" id="105612"/>
    <lineage>
        <taxon>Bacteria</taxon>
        <taxon>Bacillati</taxon>
        <taxon>Bacillota</taxon>
        <taxon>Bacilli</taxon>
        <taxon>Lactobacillales</taxon>
        <taxon>Lactobacillaceae</taxon>
        <taxon>Dellaglioa</taxon>
    </lineage>
</organism>